<sequence length="129" mass="14728">MRALFESWCPETNTLHTQAGELSISLWDLQKLGGLPIDGEIYDEVISWPVTLMQRDPAGNRIILESCTCLFAAFRRLMKRPSAKGRVSAQQWIEFWFKREMTYDLPSKKRKRTGPPKSTDNPSGGLQTP</sequence>
<evidence type="ECO:0000259" key="2">
    <source>
        <dbReference type="Pfam" id="PF10536"/>
    </source>
</evidence>
<proteinExistence type="predicted"/>
<name>A0AAW1MT83_SAPOF</name>
<keyword evidence="4" id="KW-1185">Reference proteome</keyword>
<feature type="compositionally biased region" description="Polar residues" evidence="1">
    <location>
        <begin position="116"/>
        <end position="129"/>
    </location>
</feature>
<dbReference type="Pfam" id="PF10536">
    <property type="entry name" value="PMD"/>
    <property type="match status" value="1"/>
</dbReference>
<comment type="caution">
    <text evidence="3">The sequence shown here is derived from an EMBL/GenBank/DDBJ whole genome shotgun (WGS) entry which is preliminary data.</text>
</comment>
<dbReference type="InterPro" id="IPR019557">
    <property type="entry name" value="AminoTfrase-like_pln_mobile"/>
</dbReference>
<protein>
    <recommendedName>
        <fullName evidence="2">Aminotransferase-like plant mobile domain-containing protein</fullName>
    </recommendedName>
</protein>
<evidence type="ECO:0000313" key="3">
    <source>
        <dbReference type="EMBL" id="KAK9748836.1"/>
    </source>
</evidence>
<feature type="region of interest" description="Disordered" evidence="1">
    <location>
        <begin position="106"/>
        <end position="129"/>
    </location>
</feature>
<dbReference type="Proteomes" id="UP001443914">
    <property type="component" value="Unassembled WGS sequence"/>
</dbReference>
<evidence type="ECO:0000313" key="4">
    <source>
        <dbReference type="Proteomes" id="UP001443914"/>
    </source>
</evidence>
<evidence type="ECO:0000256" key="1">
    <source>
        <dbReference type="SAM" id="MobiDB-lite"/>
    </source>
</evidence>
<feature type="domain" description="Aminotransferase-like plant mobile" evidence="2">
    <location>
        <begin position="2"/>
        <end position="46"/>
    </location>
</feature>
<organism evidence="3 4">
    <name type="scientific">Saponaria officinalis</name>
    <name type="common">Common soapwort</name>
    <name type="synonym">Lychnis saponaria</name>
    <dbReference type="NCBI Taxonomy" id="3572"/>
    <lineage>
        <taxon>Eukaryota</taxon>
        <taxon>Viridiplantae</taxon>
        <taxon>Streptophyta</taxon>
        <taxon>Embryophyta</taxon>
        <taxon>Tracheophyta</taxon>
        <taxon>Spermatophyta</taxon>
        <taxon>Magnoliopsida</taxon>
        <taxon>eudicotyledons</taxon>
        <taxon>Gunneridae</taxon>
        <taxon>Pentapetalae</taxon>
        <taxon>Caryophyllales</taxon>
        <taxon>Caryophyllaceae</taxon>
        <taxon>Caryophylleae</taxon>
        <taxon>Saponaria</taxon>
    </lineage>
</organism>
<accession>A0AAW1MT83</accession>
<gene>
    <name evidence="3" type="ORF">RND81_02G084400</name>
</gene>
<dbReference type="EMBL" id="JBDFQZ010000002">
    <property type="protein sequence ID" value="KAK9748836.1"/>
    <property type="molecule type" value="Genomic_DNA"/>
</dbReference>
<reference evidence="3" key="1">
    <citation type="submission" date="2024-03" db="EMBL/GenBank/DDBJ databases">
        <title>WGS assembly of Saponaria officinalis var. Norfolk2.</title>
        <authorList>
            <person name="Jenkins J."/>
            <person name="Shu S."/>
            <person name="Grimwood J."/>
            <person name="Barry K."/>
            <person name="Goodstein D."/>
            <person name="Schmutz J."/>
            <person name="Leebens-Mack J."/>
            <person name="Osbourn A."/>
        </authorList>
    </citation>
    <scope>NUCLEOTIDE SEQUENCE [LARGE SCALE GENOMIC DNA]</scope>
    <source>
        <strain evidence="3">JIC</strain>
    </source>
</reference>
<dbReference type="AlphaFoldDB" id="A0AAW1MT83"/>